<gene>
    <name evidence="1" type="ORF">MUK42_32544</name>
</gene>
<sequence length="128" mass="14853">MVLRQPTREDEGAGVDMKKLLFCMRRLPFLTSLFQCQSYHGVMKALPCRHFKLGCRWNPPALTVLLAKQSIFEAVAAPLEVKRWKSTLSRQRVVNRAIKTEASGHLFHGYVPSKEFYFILTIRFFLHV</sequence>
<keyword evidence="2" id="KW-1185">Reference proteome</keyword>
<name>A0A9E7HHX9_9LILI</name>
<dbReference type="AlphaFoldDB" id="A0A9E7HHX9"/>
<dbReference type="EMBL" id="CP097510">
    <property type="protein sequence ID" value="URE30282.1"/>
    <property type="molecule type" value="Genomic_DNA"/>
</dbReference>
<dbReference type="EMBL" id="CP097510">
    <property type="protein sequence ID" value="URE30280.1"/>
    <property type="molecule type" value="Genomic_DNA"/>
</dbReference>
<reference evidence="1" key="1">
    <citation type="submission" date="2022-05" db="EMBL/GenBank/DDBJ databases">
        <title>The Musa troglodytarum L. genome provides insights into the mechanism of non-climacteric behaviour and enrichment of carotenoids.</title>
        <authorList>
            <person name="Wang J."/>
        </authorList>
    </citation>
    <scope>NUCLEOTIDE SEQUENCE</scope>
    <source>
        <tissue evidence="1">Leaf</tissue>
    </source>
</reference>
<evidence type="ECO:0000313" key="1">
    <source>
        <dbReference type="EMBL" id="URE30282.1"/>
    </source>
</evidence>
<dbReference type="EMBL" id="CP097510">
    <property type="protein sequence ID" value="URE30285.1"/>
    <property type="molecule type" value="Genomic_DNA"/>
</dbReference>
<evidence type="ECO:0000313" key="2">
    <source>
        <dbReference type="Proteomes" id="UP001055439"/>
    </source>
</evidence>
<dbReference type="Proteomes" id="UP001055439">
    <property type="component" value="Chromosome 8"/>
</dbReference>
<dbReference type="EMBL" id="CP097510">
    <property type="protein sequence ID" value="URE30278.1"/>
    <property type="molecule type" value="Genomic_DNA"/>
</dbReference>
<protein>
    <submittedName>
        <fullName evidence="1">Uncharacterized protein</fullName>
    </submittedName>
</protein>
<accession>A0A9E7HHX9</accession>
<organism evidence="1 2">
    <name type="scientific">Musa troglodytarum</name>
    <name type="common">fe'i banana</name>
    <dbReference type="NCBI Taxonomy" id="320322"/>
    <lineage>
        <taxon>Eukaryota</taxon>
        <taxon>Viridiplantae</taxon>
        <taxon>Streptophyta</taxon>
        <taxon>Embryophyta</taxon>
        <taxon>Tracheophyta</taxon>
        <taxon>Spermatophyta</taxon>
        <taxon>Magnoliopsida</taxon>
        <taxon>Liliopsida</taxon>
        <taxon>Zingiberales</taxon>
        <taxon>Musaceae</taxon>
        <taxon>Musa</taxon>
    </lineage>
</organism>
<proteinExistence type="predicted"/>